<sequence>MCFVSVSLAVFVAIALGYGVVFGVWLVFLGSNEAGGWYFRLVI</sequence>
<protein>
    <submittedName>
        <fullName evidence="2">Putative membrane protein</fullName>
    </submittedName>
</protein>
<proteinExistence type="predicted"/>
<organism evidence="2 3">
    <name type="scientific">Anaplasma phagocytophilum str. ApNP</name>
    <dbReference type="NCBI Taxonomy" id="1359153"/>
    <lineage>
        <taxon>Bacteria</taxon>
        <taxon>Pseudomonadati</taxon>
        <taxon>Pseudomonadota</taxon>
        <taxon>Alphaproteobacteria</taxon>
        <taxon>Rickettsiales</taxon>
        <taxon>Anaplasmataceae</taxon>
        <taxon>Anaplasma</taxon>
        <taxon>phagocytophilum group</taxon>
    </lineage>
</organism>
<reference evidence="2 3" key="1">
    <citation type="submission" date="2015-01" db="EMBL/GenBank/DDBJ databases">
        <title>Genome Sequencing of Rickettsiales.</title>
        <authorList>
            <person name="Daugherty S.C."/>
            <person name="Su Q."/>
            <person name="Abolude K."/>
            <person name="Beier-Sexton M."/>
            <person name="Carlyon J.A."/>
            <person name="Carter R."/>
            <person name="Day N.P."/>
            <person name="Dumler S.J."/>
            <person name="Dyachenko V."/>
            <person name="Godinez A."/>
            <person name="Kurtti T.J."/>
            <person name="Lichay M."/>
            <person name="Mullins K.E."/>
            <person name="Ott S."/>
            <person name="Pappas-Brown V."/>
            <person name="Paris D.H."/>
            <person name="Patel P."/>
            <person name="Richards A.L."/>
            <person name="Sadzewicz L."/>
            <person name="Sears K."/>
            <person name="Seidman D."/>
            <person name="Sengamalay N."/>
            <person name="Stenos J."/>
            <person name="Tallon L.J."/>
            <person name="Vincent G."/>
            <person name="Fraser C.M."/>
            <person name="Munderloh U."/>
            <person name="Dunning-Hotopp J.C."/>
        </authorList>
    </citation>
    <scope>NUCLEOTIDE SEQUENCE [LARGE SCALE GENOMIC DNA]</scope>
    <source>
        <strain evidence="2 3">ApNP</strain>
    </source>
</reference>
<feature type="transmembrane region" description="Helical" evidence="1">
    <location>
        <begin position="6"/>
        <end position="30"/>
    </location>
</feature>
<evidence type="ECO:0000256" key="1">
    <source>
        <dbReference type="SAM" id="Phobius"/>
    </source>
</evidence>
<gene>
    <name evidence="2" type="ORF">APHNP_1819</name>
</gene>
<name>A0A0F3NH83_ANAPH</name>
<dbReference type="PATRIC" id="fig|1359153.3.peg.1864"/>
<keyword evidence="1" id="KW-0812">Transmembrane</keyword>
<keyword evidence="1" id="KW-0472">Membrane</keyword>
<accession>A0A0F3NH83</accession>
<dbReference type="Proteomes" id="UP000033385">
    <property type="component" value="Unassembled WGS sequence"/>
</dbReference>
<dbReference type="EMBL" id="LANW01000001">
    <property type="protein sequence ID" value="KJV67052.1"/>
    <property type="molecule type" value="Genomic_DNA"/>
</dbReference>
<comment type="caution">
    <text evidence="2">The sequence shown here is derived from an EMBL/GenBank/DDBJ whole genome shotgun (WGS) entry which is preliminary data.</text>
</comment>
<evidence type="ECO:0000313" key="3">
    <source>
        <dbReference type="Proteomes" id="UP000033385"/>
    </source>
</evidence>
<dbReference type="AlphaFoldDB" id="A0A0F3NH83"/>
<evidence type="ECO:0000313" key="2">
    <source>
        <dbReference type="EMBL" id="KJV67052.1"/>
    </source>
</evidence>
<keyword evidence="1" id="KW-1133">Transmembrane helix</keyword>